<reference evidence="1" key="1">
    <citation type="submission" date="2022-03" db="EMBL/GenBank/DDBJ databases">
        <authorList>
            <person name="Sayadi A."/>
        </authorList>
    </citation>
    <scope>NUCLEOTIDE SEQUENCE</scope>
</reference>
<accession>A0A9P0M342</accession>
<dbReference type="AlphaFoldDB" id="A0A9P0M342"/>
<dbReference type="Proteomes" id="UP001152888">
    <property type="component" value="Unassembled WGS sequence"/>
</dbReference>
<evidence type="ECO:0000313" key="1">
    <source>
        <dbReference type="EMBL" id="CAH2005572.1"/>
    </source>
</evidence>
<sequence length="87" mass="10322">MICFLCPMNYVIIPAVKLSRFINLHLFCRNNVFLDFLQRYVINSLLYIQNTSKKKARKTTRQEEAQLHATPKSVLTGKYPYLWRKIA</sequence>
<evidence type="ECO:0000313" key="2">
    <source>
        <dbReference type="Proteomes" id="UP001152888"/>
    </source>
</evidence>
<comment type="caution">
    <text evidence="1">The sequence shown here is derived from an EMBL/GenBank/DDBJ whole genome shotgun (WGS) entry which is preliminary data.</text>
</comment>
<organism evidence="1 2">
    <name type="scientific">Acanthoscelides obtectus</name>
    <name type="common">Bean weevil</name>
    <name type="synonym">Bruchus obtectus</name>
    <dbReference type="NCBI Taxonomy" id="200917"/>
    <lineage>
        <taxon>Eukaryota</taxon>
        <taxon>Metazoa</taxon>
        <taxon>Ecdysozoa</taxon>
        <taxon>Arthropoda</taxon>
        <taxon>Hexapoda</taxon>
        <taxon>Insecta</taxon>
        <taxon>Pterygota</taxon>
        <taxon>Neoptera</taxon>
        <taxon>Endopterygota</taxon>
        <taxon>Coleoptera</taxon>
        <taxon>Polyphaga</taxon>
        <taxon>Cucujiformia</taxon>
        <taxon>Chrysomeloidea</taxon>
        <taxon>Chrysomelidae</taxon>
        <taxon>Bruchinae</taxon>
        <taxon>Bruchini</taxon>
        <taxon>Acanthoscelides</taxon>
    </lineage>
</organism>
<protein>
    <submittedName>
        <fullName evidence="1">Uncharacterized protein</fullName>
    </submittedName>
</protein>
<dbReference type="EMBL" id="CAKOFQ010007647">
    <property type="protein sequence ID" value="CAH2005572.1"/>
    <property type="molecule type" value="Genomic_DNA"/>
</dbReference>
<gene>
    <name evidence="1" type="ORF">ACAOBT_LOCUS28626</name>
</gene>
<keyword evidence="2" id="KW-1185">Reference proteome</keyword>
<proteinExistence type="predicted"/>
<name>A0A9P0M342_ACAOB</name>